<feature type="chain" id="PRO_5035223871" evidence="1">
    <location>
        <begin position="22"/>
        <end position="428"/>
    </location>
</feature>
<proteinExistence type="predicted"/>
<protein>
    <submittedName>
        <fullName evidence="3">Type IX secretion system outer membrane channel protein PorV</fullName>
    </submittedName>
</protein>
<feature type="domain" description="Type IX secretion system protein PorV" evidence="2">
    <location>
        <begin position="37"/>
        <end position="273"/>
    </location>
</feature>
<keyword evidence="4" id="KW-1185">Reference proteome</keyword>
<accession>A0A8J6PB69</accession>
<dbReference type="RefSeq" id="WP_163492964.1">
    <property type="nucleotide sequence ID" value="NZ_JACVEL010000016.1"/>
</dbReference>
<gene>
    <name evidence="3" type="primary">porV</name>
    <name evidence="3" type="ORF">H9Y05_15250</name>
</gene>
<dbReference type="InterPro" id="IPR047799">
    <property type="entry name" value="T9SS_OM_PorV"/>
</dbReference>
<dbReference type="AlphaFoldDB" id="A0A8J6PB69"/>
<dbReference type="NCBIfam" id="NF033709">
    <property type="entry name" value="PorV_fam"/>
    <property type="match status" value="1"/>
</dbReference>
<dbReference type="EMBL" id="JACVEL010000016">
    <property type="protein sequence ID" value="MBC9813831.1"/>
    <property type="molecule type" value="Genomic_DNA"/>
</dbReference>
<comment type="caution">
    <text evidence="3">The sequence shown here is derived from an EMBL/GenBank/DDBJ whole genome shotgun (WGS) entry which is preliminary data.</text>
</comment>
<evidence type="ECO:0000313" key="4">
    <source>
        <dbReference type="Proteomes" id="UP000652681"/>
    </source>
</evidence>
<keyword evidence="1" id="KW-0732">Signal</keyword>
<dbReference type="InterPro" id="IPR045741">
    <property type="entry name" value="PorV"/>
</dbReference>
<organism evidence="3 4">
    <name type="scientific">Taishania pollutisoli</name>
    <dbReference type="NCBI Taxonomy" id="2766479"/>
    <lineage>
        <taxon>Bacteria</taxon>
        <taxon>Pseudomonadati</taxon>
        <taxon>Bacteroidota</taxon>
        <taxon>Flavobacteriia</taxon>
        <taxon>Flavobacteriales</taxon>
        <taxon>Crocinitomicaceae</taxon>
        <taxon>Taishania</taxon>
    </lineage>
</organism>
<dbReference type="Gene3D" id="2.40.160.60">
    <property type="entry name" value="Outer membrane protein transport protein (OMPP1/FadL/TodX)"/>
    <property type="match status" value="1"/>
</dbReference>
<feature type="signal peptide" evidence="1">
    <location>
        <begin position="1"/>
        <end position="21"/>
    </location>
</feature>
<evidence type="ECO:0000259" key="2">
    <source>
        <dbReference type="Pfam" id="PF19572"/>
    </source>
</evidence>
<dbReference type="Pfam" id="PF19572">
    <property type="entry name" value="PorV"/>
    <property type="match status" value="1"/>
</dbReference>
<dbReference type="Proteomes" id="UP000652681">
    <property type="component" value="Unassembled WGS sequence"/>
</dbReference>
<dbReference type="NCBIfam" id="NF033710">
    <property type="entry name" value="T9SS_OM_PorV"/>
    <property type="match status" value="1"/>
</dbReference>
<evidence type="ECO:0000256" key="1">
    <source>
        <dbReference type="SAM" id="SignalP"/>
    </source>
</evidence>
<reference evidence="3" key="1">
    <citation type="submission" date="2020-09" db="EMBL/GenBank/DDBJ databases">
        <title>Taishania pollutisoli gen. nov., sp. nov., Isolated from Tetrabromobisphenol A-Contaminated Soil.</title>
        <authorList>
            <person name="Chen Q."/>
        </authorList>
    </citation>
    <scope>NUCLEOTIDE SEQUENCE</scope>
    <source>
        <strain evidence="3">CZZ-1</strain>
    </source>
</reference>
<sequence>MKNTYLGVLTVFSGLTFGVSAQNGVTQNDLDGKLGLNTITTALPFMSITPDSRAGGMGEAGTALSGSSTSLYWNTSMLIFAEDKSEISISYTPWLRNLTNDMHLSYASGYYKFGRHAVGGALRFFSLGEITYTDNNAQFIRTDKPSEFELTAGYAFKLSEKLSVGINGKFAYSNLTGGYVVEGVDTKAAIAGAADVSFTYYTQDAKIGSLDGDYTFAATINNIGNKVSYSSTQSRDFIPMNLKLANAYKMRFDKYNSLTLALEFQKLLVPTPAIYGVNSDGDRVMISGHSSDVGVIKGLVQSFYDAPGTPLVDNNGDYIQNADGSYQIKKNSKFVEELSEINIAFGMEYWYNNLLALRAGYFYEAPNKGNRQFFNFGAGLKYNRFGIDISYLAAVGGRRSPLANTLRFTLRFTLGKVGNSKADENKPE</sequence>
<name>A0A8J6PB69_9FLAO</name>
<evidence type="ECO:0000313" key="3">
    <source>
        <dbReference type="EMBL" id="MBC9813831.1"/>
    </source>
</evidence>